<proteinExistence type="predicted"/>
<dbReference type="Proteomes" id="UP000199698">
    <property type="component" value="Unassembled WGS sequence"/>
</dbReference>
<name>A0A1C3ZG06_9GAMM</name>
<dbReference type="STRING" id="1798183.GA0061080_100480"/>
<reference evidence="2" key="1">
    <citation type="submission" date="2016-08" db="EMBL/GenBank/DDBJ databases">
        <authorList>
            <person name="Varghese N."/>
            <person name="Submissions Spin"/>
        </authorList>
    </citation>
    <scope>NUCLEOTIDE SEQUENCE [LARGE SCALE GENOMIC DNA]</scope>
    <source>
        <strain evidence="2">R-53144</strain>
    </source>
</reference>
<keyword evidence="2" id="KW-1185">Reference proteome</keyword>
<dbReference type="EMBL" id="FMBA01000004">
    <property type="protein sequence ID" value="SCB81202.1"/>
    <property type="molecule type" value="Genomic_DNA"/>
</dbReference>
<dbReference type="AlphaFoldDB" id="A0A1C3ZG06"/>
<dbReference type="OrthoDB" id="7062021at2"/>
<accession>A0A1C3ZG06</accession>
<evidence type="ECO:0000313" key="2">
    <source>
        <dbReference type="Proteomes" id="UP000199698"/>
    </source>
</evidence>
<organism evidence="1 2">
    <name type="scientific">Gilliamella intestini</name>
    <dbReference type="NCBI Taxonomy" id="1798183"/>
    <lineage>
        <taxon>Bacteria</taxon>
        <taxon>Pseudomonadati</taxon>
        <taxon>Pseudomonadota</taxon>
        <taxon>Gammaproteobacteria</taxon>
        <taxon>Orbales</taxon>
        <taxon>Orbaceae</taxon>
        <taxon>Gilliamella</taxon>
    </lineage>
</organism>
<protein>
    <submittedName>
        <fullName evidence="1">Uncharacterized protein</fullName>
    </submittedName>
</protein>
<gene>
    <name evidence="1" type="ORF">GA0061080_100480</name>
</gene>
<evidence type="ECO:0000313" key="1">
    <source>
        <dbReference type="EMBL" id="SCB81202.1"/>
    </source>
</evidence>
<dbReference type="RefSeq" id="WP_091120112.1">
    <property type="nucleotide sequence ID" value="NZ_FMBA01000004.1"/>
</dbReference>
<sequence length="122" mass="14660">MRYLFLYIGLLFFVCFDLKADKPLERDPFQPYYSVSCSEQTEQLLEQIQVWHFRGVMKQIDQNYQQIWLVSDNQWLAITDDAVPNVLFPWHVQSLLNDKIIWQADLPDYCHQTVSWTMPINE</sequence>